<dbReference type="InterPro" id="IPR013083">
    <property type="entry name" value="Znf_RING/FYVE/PHD"/>
</dbReference>
<feature type="domain" description="RING-type" evidence="4">
    <location>
        <begin position="800"/>
        <end position="840"/>
    </location>
</feature>
<dbReference type="AlphaFoldDB" id="A0AAV8ZZ67"/>
<comment type="caution">
    <text evidence="5">The sequence shown here is derived from an EMBL/GenBank/DDBJ whole genome shotgun (WGS) entry which is preliminary data.</text>
</comment>
<dbReference type="Pfam" id="PF20235">
    <property type="entry name" value="PIR2-like_helical"/>
    <property type="match status" value="1"/>
</dbReference>
<dbReference type="CDD" id="cd23128">
    <property type="entry name" value="RING-HC_MIP1-like"/>
    <property type="match status" value="1"/>
</dbReference>
<reference evidence="5" key="2">
    <citation type="submission" date="2023-06" db="EMBL/GenBank/DDBJ databases">
        <authorList>
            <person name="Ma L."/>
            <person name="Liu K.-W."/>
            <person name="Li Z."/>
            <person name="Hsiao Y.-Y."/>
            <person name="Qi Y."/>
            <person name="Fu T."/>
            <person name="Tang G."/>
            <person name="Zhang D."/>
            <person name="Sun W.-H."/>
            <person name="Liu D.-K."/>
            <person name="Li Y."/>
            <person name="Chen G.-Z."/>
            <person name="Liu X.-D."/>
            <person name="Liao X.-Y."/>
            <person name="Jiang Y.-T."/>
            <person name="Yu X."/>
            <person name="Hao Y."/>
            <person name="Huang J."/>
            <person name="Zhao X.-W."/>
            <person name="Ke S."/>
            <person name="Chen Y.-Y."/>
            <person name="Wu W.-L."/>
            <person name="Hsu J.-L."/>
            <person name="Lin Y.-F."/>
            <person name="Huang M.-D."/>
            <person name="Li C.-Y."/>
            <person name="Huang L."/>
            <person name="Wang Z.-W."/>
            <person name="Zhao X."/>
            <person name="Zhong W.-Y."/>
            <person name="Peng D.-H."/>
            <person name="Ahmad S."/>
            <person name="Lan S."/>
            <person name="Zhang J.-S."/>
            <person name="Tsai W.-C."/>
            <person name="Van De Peer Y."/>
            <person name="Liu Z.-J."/>
        </authorList>
    </citation>
    <scope>NUCLEOTIDE SEQUENCE</scope>
    <source>
        <strain evidence="5">SCP</strain>
        <tissue evidence="5">Leaves</tissue>
    </source>
</reference>
<evidence type="ECO:0000313" key="5">
    <source>
        <dbReference type="EMBL" id="KAK1257179.1"/>
    </source>
</evidence>
<dbReference type="SUPFAM" id="SSF57850">
    <property type="entry name" value="RING/U-box"/>
    <property type="match status" value="1"/>
</dbReference>
<gene>
    <name evidence="5" type="ORF">QJS04_geneDACA014727</name>
</gene>
<dbReference type="EMBL" id="JAUJYN010000057">
    <property type="protein sequence ID" value="KAK1257179.1"/>
    <property type="molecule type" value="Genomic_DNA"/>
</dbReference>
<evidence type="ECO:0000259" key="4">
    <source>
        <dbReference type="PROSITE" id="PS50089"/>
    </source>
</evidence>
<evidence type="ECO:0000256" key="2">
    <source>
        <dbReference type="SAM" id="Coils"/>
    </source>
</evidence>
<dbReference type="PANTHER" id="PTHR46405">
    <property type="entry name" value="OS05G0141500 PROTEIN"/>
    <property type="match status" value="1"/>
</dbReference>
<reference evidence="5" key="1">
    <citation type="journal article" date="2023" name="Nat. Commun.">
        <title>Diploid and tetraploid genomes of Acorus and the evolution of monocots.</title>
        <authorList>
            <person name="Ma L."/>
            <person name="Liu K.W."/>
            <person name="Li Z."/>
            <person name="Hsiao Y.Y."/>
            <person name="Qi Y."/>
            <person name="Fu T."/>
            <person name="Tang G.D."/>
            <person name="Zhang D."/>
            <person name="Sun W.H."/>
            <person name="Liu D.K."/>
            <person name="Li Y."/>
            <person name="Chen G.Z."/>
            <person name="Liu X.D."/>
            <person name="Liao X.Y."/>
            <person name="Jiang Y.T."/>
            <person name="Yu X."/>
            <person name="Hao Y."/>
            <person name="Huang J."/>
            <person name="Zhao X.W."/>
            <person name="Ke S."/>
            <person name="Chen Y.Y."/>
            <person name="Wu W.L."/>
            <person name="Hsu J.L."/>
            <person name="Lin Y.F."/>
            <person name="Huang M.D."/>
            <person name="Li C.Y."/>
            <person name="Huang L."/>
            <person name="Wang Z.W."/>
            <person name="Zhao X."/>
            <person name="Zhong W.Y."/>
            <person name="Peng D.H."/>
            <person name="Ahmad S."/>
            <person name="Lan S."/>
            <person name="Zhang J.S."/>
            <person name="Tsai W.C."/>
            <person name="Van de Peer Y."/>
            <person name="Liu Z.J."/>
        </authorList>
    </citation>
    <scope>NUCLEOTIDE SEQUENCE</scope>
    <source>
        <strain evidence="5">SCP</strain>
    </source>
</reference>
<dbReference type="PROSITE" id="PS50089">
    <property type="entry name" value="ZF_RING_2"/>
    <property type="match status" value="1"/>
</dbReference>
<protein>
    <submittedName>
        <fullName evidence="5">E3 ubiquitin-protein ligase RF4</fullName>
    </submittedName>
</protein>
<keyword evidence="1" id="KW-0862">Zinc</keyword>
<keyword evidence="6" id="KW-1185">Reference proteome</keyword>
<feature type="coiled-coil region" evidence="2">
    <location>
        <begin position="555"/>
        <end position="691"/>
    </location>
</feature>
<dbReference type="Gene3D" id="3.30.40.10">
    <property type="entry name" value="Zinc/RING finger domain, C3HC4 (zinc finger)"/>
    <property type="match status" value="1"/>
</dbReference>
<feature type="compositionally biased region" description="Low complexity" evidence="3">
    <location>
        <begin position="432"/>
        <end position="461"/>
    </location>
</feature>
<feature type="region of interest" description="Disordered" evidence="3">
    <location>
        <begin position="62"/>
        <end position="81"/>
    </location>
</feature>
<feature type="region of interest" description="Disordered" evidence="3">
    <location>
        <begin position="12"/>
        <end position="42"/>
    </location>
</feature>
<feature type="coiled-coil region" evidence="2">
    <location>
        <begin position="721"/>
        <end position="748"/>
    </location>
</feature>
<keyword evidence="2" id="KW-0175">Coiled coil</keyword>
<organism evidence="5 6">
    <name type="scientific">Acorus gramineus</name>
    <name type="common">Dwarf sweet flag</name>
    <dbReference type="NCBI Taxonomy" id="55184"/>
    <lineage>
        <taxon>Eukaryota</taxon>
        <taxon>Viridiplantae</taxon>
        <taxon>Streptophyta</taxon>
        <taxon>Embryophyta</taxon>
        <taxon>Tracheophyta</taxon>
        <taxon>Spermatophyta</taxon>
        <taxon>Magnoliopsida</taxon>
        <taxon>Liliopsida</taxon>
        <taxon>Acoraceae</taxon>
        <taxon>Acorus</taxon>
    </lineage>
</organism>
<dbReference type="InterPro" id="IPR001841">
    <property type="entry name" value="Znf_RING"/>
</dbReference>
<dbReference type="Proteomes" id="UP001179952">
    <property type="component" value="Unassembled WGS sequence"/>
</dbReference>
<evidence type="ECO:0000313" key="6">
    <source>
        <dbReference type="Proteomes" id="UP001179952"/>
    </source>
</evidence>
<feature type="region of interest" description="Disordered" evidence="3">
    <location>
        <begin position="430"/>
        <end position="480"/>
    </location>
</feature>
<accession>A0AAV8ZZ67</accession>
<keyword evidence="1" id="KW-0479">Metal-binding</keyword>
<dbReference type="InterPro" id="IPR046934">
    <property type="entry name" value="PIR2-like"/>
</dbReference>
<sequence>MELANFMASIVGRGGGIQSPPATSPAQEKKSRNKRKFRADPPLIDPSILFPGHIECPGYDFLMGSNPNNPSPEQPHNPITKKNNDRACECCMNQPNDLGLFKFDPWSSHNSGTSSLVDPKPDQSKPVSELVLEKFHDANWGALTETELEELVLSNLDTIFRTAIKKITSFGYSEEVSLKAVLRSGLCYGCKDTVSNIVDNTLAFLCSGQDLDSSRKGFFTDLKLLEQYILAEMVCVLREVRPSFSMGDAMWRLLICDMNVSHACAMDDGDLLVGDLNTSFPIPDAAQLKPKDVAAKPNNPNLGNGNDGVVSQGPQEENHTVATEECLPTVPQWFSPVDKPLSCSKKFGHHSNSSKREPILRQKSHLEKNYHAYGSRGFIRTAKLSSLSGLVIDKKSKSLSDANSTNIKSASLKLSKAVDMALTDGKQNLTFTAGTSTSKTASSSGNGNSSKSTSNNNNCTSDTELSLSTPPKLCTAPKTTSCDVNNVSNADGSDGGILPRDWVIGDEKKDQLLMKLVPRTRELQVQLKQWNEWAQQKVMQAARRLSKDKADLQLLRQDKEEVVRLMKEKQTLEENTMKKLSEMESALSKATGQVERANATVKKLEVENAELREQMEQAKVKATQSAARCQEALDWENKSVKKFLSWDKQKAEIQEDLAMERQKHSQLQQQLEQAKEYLNQLEAKWKQEEKVKDEVLVQAKSERKGREQIEATAKLEEDRTRLKAESDMHEYRKDILRLENQISRLRLKANSSKISSLRWGADPNYASCVVSAKENSASYILGMADLQEPDAGVLLRERECVMCLTEEMSVLFLPCAHQVVCTKCNELHEKQGIKDCPSCRGLIQHRIRVRYADS</sequence>
<name>A0AAV8ZZ67_ACOGR</name>
<dbReference type="InterPro" id="IPR046527">
    <property type="entry name" value="PIR2-like_helical"/>
</dbReference>
<dbReference type="GO" id="GO:0008270">
    <property type="term" value="F:zinc ion binding"/>
    <property type="evidence" value="ECO:0007669"/>
    <property type="project" value="UniProtKB-KW"/>
</dbReference>
<proteinExistence type="predicted"/>
<keyword evidence="1" id="KW-0863">Zinc-finger</keyword>
<evidence type="ECO:0000256" key="3">
    <source>
        <dbReference type="SAM" id="MobiDB-lite"/>
    </source>
</evidence>
<dbReference type="PANTHER" id="PTHR46405:SF2">
    <property type="entry name" value="OS05G0141500 PROTEIN"/>
    <property type="match status" value="1"/>
</dbReference>
<dbReference type="Pfam" id="PF13920">
    <property type="entry name" value="zf-C3HC4_3"/>
    <property type="match status" value="1"/>
</dbReference>
<evidence type="ECO:0000256" key="1">
    <source>
        <dbReference type="PROSITE-ProRule" id="PRU00175"/>
    </source>
</evidence>